<keyword evidence="5" id="KW-1185">Reference proteome</keyword>
<dbReference type="Gramene" id="TVU51576">
    <property type="protein sequence ID" value="TVU51576"/>
    <property type="gene ID" value="EJB05_03012"/>
</dbReference>
<dbReference type="Proteomes" id="UP000324897">
    <property type="component" value="Chromosome 6"/>
</dbReference>
<dbReference type="Pfam" id="PF23622">
    <property type="entry name" value="LRR_At1g61320_AtMIF1"/>
    <property type="match status" value="1"/>
</dbReference>
<sequence>MGQLHLLRLMSMQRQRRRREAQAPGSRDGMFASRTKRKRSPCQQDGDSLAHEKKMYRGPGLPEDIWHHIHSLLPMRDAARAASVSRAFLHSWRCHPTLTFSSESLGLNENACGKDGLASVFSSKVGHILAMHSGIGLKTLQIHVPSYFNTKDYCYLNSWLQTALTPGTEELTLILHPLKGKYNFPDSLLSNGSGESIRYIHLVRCSFHSAATLGCLRSLTRLHLCLVRITGEELECLLCNSLALERLEVRYCNRIVCLKVPCRLQQLSYLEVIGGGRLEVIDNEAPNLSSFMFGGDNDVRLSLSETLQMKRLTIQRSGSVFYARTKLPSMMPNLVALTLRSGREAGTPMLHSKFLHLRHLSISLNGVPFSPGYDYLSLANFLNAAPSLETFHLDVWQQHMKHVSIFTDSSDLRQNEEHQHHSLKSVTIKDFCCAKSLVELTLHVVERTTSLECMTLEAPQSILRCSDRDNKSGRCFPMDRDVLMEARRAILAIRRYIEPKVPSTVKLQVLEPCSCNDV</sequence>
<dbReference type="InterPro" id="IPR036047">
    <property type="entry name" value="F-box-like_dom_sf"/>
</dbReference>
<dbReference type="SUPFAM" id="SSF52058">
    <property type="entry name" value="L domain-like"/>
    <property type="match status" value="1"/>
</dbReference>
<dbReference type="OrthoDB" id="596770at2759"/>
<dbReference type="InterPro" id="IPR032675">
    <property type="entry name" value="LRR_dom_sf"/>
</dbReference>
<feature type="domain" description="F-box" evidence="2">
    <location>
        <begin position="61"/>
        <end position="93"/>
    </location>
</feature>
<evidence type="ECO:0000313" key="4">
    <source>
        <dbReference type="EMBL" id="TVU51576.1"/>
    </source>
</evidence>
<protein>
    <recommendedName>
        <fullName evidence="6">F-box domain-containing protein</fullName>
    </recommendedName>
</protein>
<dbReference type="AlphaFoldDB" id="A0A5J9WUS9"/>
<dbReference type="SUPFAM" id="SSF81383">
    <property type="entry name" value="F-box domain"/>
    <property type="match status" value="1"/>
</dbReference>
<feature type="domain" description="At1g61320/AtMIF1 LRR" evidence="3">
    <location>
        <begin position="128"/>
        <end position="514"/>
    </location>
</feature>
<evidence type="ECO:0008006" key="6">
    <source>
        <dbReference type="Google" id="ProtNLM"/>
    </source>
</evidence>
<gene>
    <name evidence="4" type="ORF">EJB05_03012</name>
</gene>
<dbReference type="Gene3D" id="3.80.10.10">
    <property type="entry name" value="Ribonuclease Inhibitor"/>
    <property type="match status" value="1"/>
</dbReference>
<dbReference type="InterPro" id="IPR053772">
    <property type="entry name" value="At1g61320/At1g61330-like"/>
</dbReference>
<reference evidence="4 5" key="1">
    <citation type="journal article" date="2019" name="Sci. Rep.">
        <title>A high-quality genome of Eragrostis curvula grass provides insights into Poaceae evolution and supports new strategies to enhance forage quality.</title>
        <authorList>
            <person name="Carballo J."/>
            <person name="Santos B.A.C.M."/>
            <person name="Zappacosta D."/>
            <person name="Garbus I."/>
            <person name="Selva J.P."/>
            <person name="Gallo C.A."/>
            <person name="Diaz A."/>
            <person name="Albertini E."/>
            <person name="Caccamo M."/>
            <person name="Echenique V."/>
        </authorList>
    </citation>
    <scope>NUCLEOTIDE SEQUENCE [LARGE SCALE GENOMIC DNA]</scope>
    <source>
        <strain evidence="5">cv. Victoria</strain>
        <tissue evidence="4">Leaf</tissue>
    </source>
</reference>
<dbReference type="InterPro" id="IPR055357">
    <property type="entry name" value="LRR_At1g61320_AtMIF1"/>
</dbReference>
<evidence type="ECO:0000256" key="1">
    <source>
        <dbReference type="SAM" id="MobiDB-lite"/>
    </source>
</evidence>
<accession>A0A5J9WUS9</accession>
<name>A0A5J9WUS9_9POAL</name>
<evidence type="ECO:0000259" key="2">
    <source>
        <dbReference type="Pfam" id="PF00646"/>
    </source>
</evidence>
<dbReference type="InterPro" id="IPR001810">
    <property type="entry name" value="F-box_dom"/>
</dbReference>
<comment type="caution">
    <text evidence="4">The sequence shown here is derived from an EMBL/GenBank/DDBJ whole genome shotgun (WGS) entry which is preliminary data.</text>
</comment>
<evidence type="ECO:0000259" key="3">
    <source>
        <dbReference type="Pfam" id="PF23622"/>
    </source>
</evidence>
<dbReference type="Pfam" id="PF00646">
    <property type="entry name" value="F-box"/>
    <property type="match status" value="1"/>
</dbReference>
<dbReference type="EMBL" id="RWGY01000002">
    <property type="protein sequence ID" value="TVU51576.1"/>
    <property type="molecule type" value="Genomic_DNA"/>
</dbReference>
<dbReference type="PANTHER" id="PTHR34145:SF43">
    <property type="entry name" value="F-BOX DOMAIN PROTEIN"/>
    <property type="match status" value="1"/>
</dbReference>
<proteinExistence type="predicted"/>
<feature type="region of interest" description="Disordered" evidence="1">
    <location>
        <begin position="13"/>
        <end position="50"/>
    </location>
</feature>
<evidence type="ECO:0000313" key="5">
    <source>
        <dbReference type="Proteomes" id="UP000324897"/>
    </source>
</evidence>
<dbReference type="PANTHER" id="PTHR34145">
    <property type="entry name" value="OS02G0105600 PROTEIN"/>
    <property type="match status" value="1"/>
</dbReference>
<organism evidence="4 5">
    <name type="scientific">Eragrostis curvula</name>
    <name type="common">weeping love grass</name>
    <dbReference type="NCBI Taxonomy" id="38414"/>
    <lineage>
        <taxon>Eukaryota</taxon>
        <taxon>Viridiplantae</taxon>
        <taxon>Streptophyta</taxon>
        <taxon>Embryophyta</taxon>
        <taxon>Tracheophyta</taxon>
        <taxon>Spermatophyta</taxon>
        <taxon>Magnoliopsida</taxon>
        <taxon>Liliopsida</taxon>
        <taxon>Poales</taxon>
        <taxon>Poaceae</taxon>
        <taxon>PACMAD clade</taxon>
        <taxon>Chloridoideae</taxon>
        <taxon>Eragrostideae</taxon>
        <taxon>Eragrostidinae</taxon>
        <taxon>Eragrostis</taxon>
    </lineage>
</organism>